<protein>
    <recommendedName>
        <fullName evidence="7">NB-ARC domain-containing protein</fullName>
    </recommendedName>
</protein>
<dbReference type="EMBL" id="JAZDWU010000002">
    <property type="protein sequence ID" value="KAL0012583.1"/>
    <property type="molecule type" value="Genomic_DNA"/>
</dbReference>
<accession>A0AAW2DSM6</accession>
<evidence type="ECO:0008006" key="7">
    <source>
        <dbReference type="Google" id="ProtNLM"/>
    </source>
</evidence>
<feature type="domain" description="NB-ARC" evidence="3">
    <location>
        <begin position="1"/>
        <end position="146"/>
    </location>
</feature>
<keyword evidence="6" id="KW-1185">Reference proteome</keyword>
<keyword evidence="2" id="KW-0677">Repeat</keyword>
<dbReference type="Gene3D" id="1.10.8.430">
    <property type="entry name" value="Helical domain of apoptotic protease-activating factors"/>
    <property type="match status" value="1"/>
</dbReference>
<dbReference type="GO" id="GO:0006952">
    <property type="term" value="P:defense response"/>
    <property type="evidence" value="ECO:0007669"/>
    <property type="project" value="InterPro"/>
</dbReference>
<dbReference type="InterPro" id="IPR036390">
    <property type="entry name" value="WH_DNA-bd_sf"/>
</dbReference>
<dbReference type="AlphaFoldDB" id="A0AAW2DSM6"/>
<dbReference type="GO" id="GO:0043531">
    <property type="term" value="F:ADP binding"/>
    <property type="evidence" value="ECO:0007669"/>
    <property type="project" value="InterPro"/>
</dbReference>
<dbReference type="InterPro" id="IPR058192">
    <property type="entry name" value="WHD_ROQ1-like"/>
</dbReference>
<reference evidence="5 6" key="1">
    <citation type="submission" date="2024-01" db="EMBL/GenBank/DDBJ databases">
        <title>A telomere-to-telomere, gap-free genome of sweet tea (Lithocarpus litseifolius).</title>
        <authorList>
            <person name="Zhou J."/>
        </authorList>
    </citation>
    <scope>NUCLEOTIDE SEQUENCE [LARGE SCALE GENOMIC DNA]</scope>
    <source>
        <strain evidence="5">Zhou-2022a</strain>
        <tissue evidence="5">Leaf</tissue>
    </source>
</reference>
<feature type="domain" description="Disease resistance protein Roq1-like winged-helix" evidence="4">
    <location>
        <begin position="214"/>
        <end position="280"/>
    </location>
</feature>
<dbReference type="PRINTS" id="PR00364">
    <property type="entry name" value="DISEASERSIST"/>
</dbReference>
<evidence type="ECO:0000313" key="5">
    <source>
        <dbReference type="EMBL" id="KAL0012583.1"/>
    </source>
</evidence>
<name>A0AAW2DSM6_9ROSI</name>
<evidence type="ECO:0000259" key="3">
    <source>
        <dbReference type="Pfam" id="PF00931"/>
    </source>
</evidence>
<dbReference type="Proteomes" id="UP001459277">
    <property type="component" value="Unassembled WGS sequence"/>
</dbReference>
<dbReference type="SUPFAM" id="SSF52540">
    <property type="entry name" value="P-loop containing nucleoside triphosphate hydrolases"/>
    <property type="match status" value="1"/>
</dbReference>
<proteinExistence type="predicted"/>
<evidence type="ECO:0000256" key="1">
    <source>
        <dbReference type="ARBA" id="ARBA00022614"/>
    </source>
</evidence>
<dbReference type="InterPro" id="IPR027417">
    <property type="entry name" value="P-loop_NTPase"/>
</dbReference>
<comment type="caution">
    <text evidence="5">The sequence shown here is derived from an EMBL/GenBank/DDBJ whole genome shotgun (WGS) entry which is preliminary data.</text>
</comment>
<dbReference type="InterPro" id="IPR002182">
    <property type="entry name" value="NB-ARC"/>
</dbReference>
<keyword evidence="1" id="KW-0433">Leucine-rich repeat</keyword>
<dbReference type="SUPFAM" id="SSF46785">
    <property type="entry name" value="Winged helix' DNA-binding domain"/>
    <property type="match status" value="1"/>
</dbReference>
<dbReference type="PANTHER" id="PTHR11017">
    <property type="entry name" value="LEUCINE-RICH REPEAT-CONTAINING PROTEIN"/>
    <property type="match status" value="1"/>
</dbReference>
<dbReference type="PANTHER" id="PTHR11017:SF573">
    <property type="entry name" value="ADP-RIBOSYL CYCLASE_CYCLIC ADP-RIBOSE HYDROLASE"/>
    <property type="match status" value="1"/>
</dbReference>
<dbReference type="Pfam" id="PF23282">
    <property type="entry name" value="WHD_ROQ1"/>
    <property type="match status" value="1"/>
</dbReference>
<sequence>MGKTTLAQFVYDKVFEEFEDSCFISDVGGVFEKYGLRELRKRLILKLLNESNLDCDDDHDLSIKIMTRLRHKRILLVLDGVGGPDQLKELARERDWFGRGSRIIITTRDKNLLERHSVDKNKIYEVKPMGYEDALHLFCLKAFKKKYIADEYSELSREFLYYVDGLPLALEVLGSFLFRKSTVEWKSALERLKEEPVRDVIKVLQISFDELGHSEKEIFLHIACFFNHEKEDYVEEILDNLGLFPKIGLSVLIEKSLLKISFNNELCMHNLLREMGRNKIWQESPNEPGKRSRLWLYDDIDCVLKNNTGTEVIQAIDIRGAKKIGFCHEEKEECWRPRGLALLDRLQGWVLSSLSWRGILKPQTDTLDKKESQYMSIPNAKHGADHTVGSTDHECGLKNCR</sequence>
<evidence type="ECO:0000256" key="2">
    <source>
        <dbReference type="ARBA" id="ARBA00022737"/>
    </source>
</evidence>
<evidence type="ECO:0000259" key="4">
    <source>
        <dbReference type="Pfam" id="PF23282"/>
    </source>
</evidence>
<dbReference type="InterPro" id="IPR042197">
    <property type="entry name" value="Apaf_helical"/>
</dbReference>
<dbReference type="Gene3D" id="3.40.50.300">
    <property type="entry name" value="P-loop containing nucleotide triphosphate hydrolases"/>
    <property type="match status" value="1"/>
</dbReference>
<gene>
    <name evidence="5" type="ORF">SO802_007691</name>
</gene>
<evidence type="ECO:0000313" key="6">
    <source>
        <dbReference type="Proteomes" id="UP001459277"/>
    </source>
</evidence>
<organism evidence="5 6">
    <name type="scientific">Lithocarpus litseifolius</name>
    <dbReference type="NCBI Taxonomy" id="425828"/>
    <lineage>
        <taxon>Eukaryota</taxon>
        <taxon>Viridiplantae</taxon>
        <taxon>Streptophyta</taxon>
        <taxon>Embryophyta</taxon>
        <taxon>Tracheophyta</taxon>
        <taxon>Spermatophyta</taxon>
        <taxon>Magnoliopsida</taxon>
        <taxon>eudicotyledons</taxon>
        <taxon>Gunneridae</taxon>
        <taxon>Pentapetalae</taxon>
        <taxon>rosids</taxon>
        <taxon>fabids</taxon>
        <taxon>Fagales</taxon>
        <taxon>Fagaceae</taxon>
        <taxon>Lithocarpus</taxon>
    </lineage>
</organism>
<dbReference type="Pfam" id="PF00931">
    <property type="entry name" value="NB-ARC"/>
    <property type="match status" value="1"/>
</dbReference>
<dbReference type="InterPro" id="IPR044974">
    <property type="entry name" value="Disease_R_plants"/>
</dbReference>